<comment type="caution">
    <text evidence="7">The sequence shown here is derived from an EMBL/GenBank/DDBJ whole genome shotgun (WGS) entry which is preliminary data.</text>
</comment>
<evidence type="ECO:0000259" key="6">
    <source>
        <dbReference type="Pfam" id="PF07992"/>
    </source>
</evidence>
<sequence>MKKIVVLGGGFAGIKTVVELQKKLKREVEIVLVDRNPYHCETNRLPEVASGNHPYTRISYNFTDVLDDKMSKLIVDDVTTVDYKNKMVHLKNHADLKYDYLVLGLGFVLGTFGISGVKENTLPMYNTETAQAIRDHIYAKMEDYKKTKDPKDLRIVFCGAGFQAIELAGAIASSRDKYAKIAGVDPDKIEVRMIDGSPRLLPMFDDKQMKYALSLVDEVGIKIIKPARIEKVEADAVYYKMTSEKDEEDPHKIETNTTIWMMGFSGNPVIAASGFKQNRGRITVTEHLTVPEDEAIYALGDVSAVMVPGKKWPWPNTAQLALSMAGYAAKDISARVLGHSRPNPYRYHDLGVDVAIGDTKAAAKALGHNYRGYLASALKKIIDDKSLMETGGIKETLAVGRFDLYH</sequence>
<keyword evidence="4" id="KW-0274">FAD</keyword>
<evidence type="ECO:0000256" key="2">
    <source>
        <dbReference type="ARBA" id="ARBA00005272"/>
    </source>
</evidence>
<proteinExistence type="inferred from homology"/>
<comment type="similarity">
    <text evidence="2">Belongs to the NADH dehydrogenase family.</text>
</comment>
<dbReference type="EMBL" id="SRYV01000012">
    <property type="protein sequence ID" value="TGY13567.1"/>
    <property type="molecule type" value="Genomic_DNA"/>
</dbReference>
<evidence type="ECO:0000313" key="7">
    <source>
        <dbReference type="EMBL" id="TGY13567.1"/>
    </source>
</evidence>
<comment type="cofactor">
    <cofactor evidence="1">
        <name>FAD</name>
        <dbReference type="ChEBI" id="CHEBI:57692"/>
    </cofactor>
</comment>
<evidence type="ECO:0000256" key="4">
    <source>
        <dbReference type="ARBA" id="ARBA00022827"/>
    </source>
</evidence>
<dbReference type="AlphaFoldDB" id="A0A4S2BG19"/>
<name>A0A4S2BG19_9LACO</name>
<gene>
    <name evidence="7" type="ORF">E5351_07320</name>
</gene>
<accession>A0A4S2BG19</accession>
<dbReference type="Gene3D" id="3.50.50.100">
    <property type="match status" value="1"/>
</dbReference>
<protein>
    <submittedName>
        <fullName evidence="7">NAD(P)/FAD-dependent oxidoreductase</fullName>
    </submittedName>
</protein>
<evidence type="ECO:0000256" key="3">
    <source>
        <dbReference type="ARBA" id="ARBA00022630"/>
    </source>
</evidence>
<evidence type="ECO:0000256" key="5">
    <source>
        <dbReference type="ARBA" id="ARBA00023002"/>
    </source>
</evidence>
<dbReference type="PANTHER" id="PTHR42913:SF3">
    <property type="entry name" value="64 KDA MITOCHONDRIAL NADH DEHYDROGENASE (EUROFUNG)"/>
    <property type="match status" value="1"/>
</dbReference>
<evidence type="ECO:0000313" key="8">
    <source>
        <dbReference type="Proteomes" id="UP000309117"/>
    </source>
</evidence>
<dbReference type="InterPro" id="IPR036188">
    <property type="entry name" value="FAD/NAD-bd_sf"/>
</dbReference>
<dbReference type="GO" id="GO:0003955">
    <property type="term" value="F:NAD(P)H dehydrogenase (quinone) activity"/>
    <property type="evidence" value="ECO:0007669"/>
    <property type="project" value="TreeGrafter"/>
</dbReference>
<organism evidence="7 8">
    <name type="scientific">Lactobacillus intestinalis</name>
    <dbReference type="NCBI Taxonomy" id="151781"/>
    <lineage>
        <taxon>Bacteria</taxon>
        <taxon>Bacillati</taxon>
        <taxon>Bacillota</taxon>
        <taxon>Bacilli</taxon>
        <taxon>Lactobacillales</taxon>
        <taxon>Lactobacillaceae</taxon>
        <taxon>Lactobacillus</taxon>
    </lineage>
</organism>
<dbReference type="PRINTS" id="PR00368">
    <property type="entry name" value="FADPNR"/>
</dbReference>
<dbReference type="InterPro" id="IPR023753">
    <property type="entry name" value="FAD/NAD-binding_dom"/>
</dbReference>
<dbReference type="SUPFAM" id="SSF51905">
    <property type="entry name" value="FAD/NAD(P)-binding domain"/>
    <property type="match status" value="2"/>
</dbReference>
<dbReference type="PANTHER" id="PTHR42913">
    <property type="entry name" value="APOPTOSIS-INDUCING FACTOR 1"/>
    <property type="match status" value="1"/>
</dbReference>
<dbReference type="GO" id="GO:0019646">
    <property type="term" value="P:aerobic electron transport chain"/>
    <property type="evidence" value="ECO:0007669"/>
    <property type="project" value="TreeGrafter"/>
</dbReference>
<dbReference type="Proteomes" id="UP000309117">
    <property type="component" value="Unassembled WGS sequence"/>
</dbReference>
<dbReference type="Pfam" id="PF07992">
    <property type="entry name" value="Pyr_redox_2"/>
    <property type="match status" value="1"/>
</dbReference>
<evidence type="ECO:0000256" key="1">
    <source>
        <dbReference type="ARBA" id="ARBA00001974"/>
    </source>
</evidence>
<dbReference type="InterPro" id="IPR051169">
    <property type="entry name" value="NADH-Q_oxidoreductase"/>
</dbReference>
<feature type="domain" description="FAD/NAD(P)-binding" evidence="6">
    <location>
        <begin position="3"/>
        <end position="324"/>
    </location>
</feature>
<dbReference type="PRINTS" id="PR00411">
    <property type="entry name" value="PNDRDTASEI"/>
</dbReference>
<dbReference type="RefSeq" id="WP_004040383.1">
    <property type="nucleotide sequence ID" value="NZ_AQFR02000003.1"/>
</dbReference>
<keyword evidence="5" id="KW-0560">Oxidoreductase</keyword>
<reference evidence="7 8" key="1">
    <citation type="submission" date="2019-04" db="EMBL/GenBank/DDBJ databases">
        <title>Microbes associate with the intestines of laboratory mice.</title>
        <authorList>
            <person name="Navarre W."/>
            <person name="Wong E."/>
            <person name="Huang K."/>
            <person name="Tropini C."/>
            <person name="Ng K."/>
            <person name="Yu B."/>
        </authorList>
    </citation>
    <scope>NUCLEOTIDE SEQUENCE [LARGE SCALE GENOMIC DNA]</scope>
    <source>
        <strain evidence="7 8">NM61_E11</strain>
    </source>
</reference>
<keyword evidence="3" id="KW-0285">Flavoprotein</keyword>